<accession>A0A6A3BXV8</accession>
<evidence type="ECO:0000313" key="4">
    <source>
        <dbReference type="Proteomes" id="UP000436088"/>
    </source>
</evidence>
<dbReference type="Proteomes" id="UP000436088">
    <property type="component" value="Unassembled WGS sequence"/>
</dbReference>
<reference evidence="3" key="1">
    <citation type="submission" date="2019-09" db="EMBL/GenBank/DDBJ databases">
        <title>Draft genome information of white flower Hibiscus syriacus.</title>
        <authorList>
            <person name="Kim Y.-M."/>
        </authorList>
    </citation>
    <scope>NUCLEOTIDE SEQUENCE [LARGE SCALE GENOMIC DNA]</scope>
    <source>
        <strain evidence="3">YM2019G1</strain>
    </source>
</reference>
<gene>
    <name evidence="3" type="ORF">F3Y22_tig00018191pilonHSYRG00010</name>
</gene>
<dbReference type="EMBL" id="VEPZ02000680">
    <property type="protein sequence ID" value="KAE8720771.1"/>
    <property type="molecule type" value="Genomic_DNA"/>
</dbReference>
<sequence length="361" mass="39321">MFSFGDGQGGGGFYSHTGVRLGPVRRGASVSPGLPVVTHPVALAWTVGVLASGVFGWDVAAAEAARAVGSRVEAGAAPRGPRVSNPRVPLWSHVDRWIVPDPTAVMRRLRMISNGVGSCLMEKFEPPRPLLTRHTWALGLSKRDPPQLPRTLLRTSGTVKLNTDGAVNQAIMEASSSMGLRSLGIAISGRSMWKWIIRKRIMERFVLLPFGCVSESGVAVAGQQQQSGRSNSKLADTRPPSATRARHEEEEEEEDKESLSMKSDVTGFHKLFKGFKTFSHLFVYKEETEYSEDDMEIGLPTDVKHVAHVGLDESPSSSPSMSMNTGSWDYLFLPQLHLFTFPSDPSSCEAIETQAAVRSST</sequence>
<dbReference type="InterPro" id="IPR000095">
    <property type="entry name" value="CRIB_dom"/>
</dbReference>
<dbReference type="PROSITE" id="PS50108">
    <property type="entry name" value="CRIB"/>
    <property type="match status" value="1"/>
</dbReference>
<protein>
    <submittedName>
        <fullName evidence="3">Tetratricopeptide-like helical, putative isoform 1</fullName>
    </submittedName>
</protein>
<proteinExistence type="predicted"/>
<name>A0A6A3BXV8_HIBSY</name>
<feature type="domain" description="CRIB" evidence="2">
    <location>
        <begin position="297"/>
        <end position="310"/>
    </location>
</feature>
<evidence type="ECO:0000256" key="1">
    <source>
        <dbReference type="SAM" id="MobiDB-lite"/>
    </source>
</evidence>
<comment type="caution">
    <text evidence="3">The sequence shown here is derived from an EMBL/GenBank/DDBJ whole genome shotgun (WGS) entry which is preliminary data.</text>
</comment>
<dbReference type="CDD" id="cd00132">
    <property type="entry name" value="CRIB"/>
    <property type="match status" value="1"/>
</dbReference>
<dbReference type="PANTHER" id="PTHR46931:SF6">
    <property type="entry name" value="CRIB DOMAIN-CONTAINING PROTEIN RIC4"/>
    <property type="match status" value="1"/>
</dbReference>
<dbReference type="PANTHER" id="PTHR46931">
    <property type="entry name" value="CRIB DOMAIN-CONTAINING PROTEIN RIC2"/>
    <property type="match status" value="1"/>
</dbReference>
<dbReference type="InterPro" id="IPR044509">
    <property type="entry name" value="RIC2/4"/>
</dbReference>
<evidence type="ECO:0000259" key="2">
    <source>
        <dbReference type="PROSITE" id="PS50108"/>
    </source>
</evidence>
<feature type="region of interest" description="Disordered" evidence="1">
    <location>
        <begin position="222"/>
        <end position="260"/>
    </location>
</feature>
<organism evidence="3 4">
    <name type="scientific">Hibiscus syriacus</name>
    <name type="common">Rose of Sharon</name>
    <dbReference type="NCBI Taxonomy" id="106335"/>
    <lineage>
        <taxon>Eukaryota</taxon>
        <taxon>Viridiplantae</taxon>
        <taxon>Streptophyta</taxon>
        <taxon>Embryophyta</taxon>
        <taxon>Tracheophyta</taxon>
        <taxon>Spermatophyta</taxon>
        <taxon>Magnoliopsida</taxon>
        <taxon>eudicotyledons</taxon>
        <taxon>Gunneridae</taxon>
        <taxon>Pentapetalae</taxon>
        <taxon>rosids</taxon>
        <taxon>malvids</taxon>
        <taxon>Malvales</taxon>
        <taxon>Malvaceae</taxon>
        <taxon>Malvoideae</taxon>
        <taxon>Hibiscus</taxon>
    </lineage>
</organism>
<evidence type="ECO:0000313" key="3">
    <source>
        <dbReference type="EMBL" id="KAE8720771.1"/>
    </source>
</evidence>
<dbReference type="AlphaFoldDB" id="A0A6A3BXV8"/>
<keyword evidence="4" id="KW-1185">Reference proteome</keyword>